<feature type="transmembrane region" description="Helical" evidence="16">
    <location>
        <begin position="144"/>
        <end position="164"/>
    </location>
</feature>
<dbReference type="GO" id="GO:0015990">
    <property type="term" value="P:electron transport coupled proton transport"/>
    <property type="evidence" value="ECO:0007669"/>
    <property type="project" value="TreeGrafter"/>
</dbReference>
<dbReference type="InterPro" id="IPR001750">
    <property type="entry name" value="ND/Mrp_TM"/>
</dbReference>
<evidence type="ECO:0000256" key="13">
    <source>
        <dbReference type="ARBA" id="ARBA00023128"/>
    </source>
</evidence>
<evidence type="ECO:0000256" key="15">
    <source>
        <dbReference type="ARBA" id="ARBA00049551"/>
    </source>
</evidence>
<keyword evidence="11 16" id="KW-0520">NAD</keyword>
<keyword evidence="7 16" id="KW-0812">Transmembrane</keyword>
<feature type="domain" description="NADH:quinone oxidoreductase/Mrp antiporter transmembrane" evidence="17">
    <location>
        <begin position="109"/>
        <end position="394"/>
    </location>
</feature>
<accession>D0Z5Q4</accession>
<evidence type="ECO:0000256" key="8">
    <source>
        <dbReference type="ARBA" id="ARBA00022967"/>
    </source>
</evidence>
<feature type="transmembrane region" description="Helical" evidence="16">
    <location>
        <begin position="245"/>
        <end position="264"/>
    </location>
</feature>
<keyword evidence="13 16" id="KW-0496">Mitochondrion</keyword>
<evidence type="ECO:0000256" key="5">
    <source>
        <dbReference type="ARBA" id="ARBA00022448"/>
    </source>
</evidence>
<feature type="transmembrane region" description="Helical" evidence="16">
    <location>
        <begin position="346"/>
        <end position="367"/>
    </location>
</feature>
<dbReference type="GO" id="GO:0003954">
    <property type="term" value="F:NADH dehydrogenase activity"/>
    <property type="evidence" value="ECO:0007669"/>
    <property type="project" value="TreeGrafter"/>
</dbReference>
<evidence type="ECO:0000256" key="12">
    <source>
        <dbReference type="ARBA" id="ARBA00023075"/>
    </source>
</evidence>
<keyword evidence="8" id="KW-1278">Translocase</keyword>
<comment type="subcellular location">
    <subcellularLocation>
        <location evidence="1 16">Mitochondrion membrane</location>
        <topology evidence="1 16">Multi-pass membrane protein</topology>
    </subcellularLocation>
</comment>
<name>D0Z5Q4_STYPL</name>
<comment type="function">
    <text evidence="16">Core subunit of the mitochondrial membrane respiratory chain NADH dehydrogenase (Complex I) which catalyzes electron transfer from NADH through the respiratory chain, using ubiquinone as an electron acceptor. Essential for the catalytic activity and assembly of complex I.</text>
</comment>
<protein>
    <recommendedName>
        <fullName evidence="4 16">NADH-ubiquinone oxidoreductase chain 4</fullName>
        <ecNumber evidence="3 16">7.1.1.2</ecNumber>
    </recommendedName>
</protein>
<evidence type="ECO:0000256" key="3">
    <source>
        <dbReference type="ARBA" id="ARBA00012944"/>
    </source>
</evidence>
<dbReference type="GO" id="GO:0008137">
    <property type="term" value="F:NADH dehydrogenase (ubiquinone) activity"/>
    <property type="evidence" value="ECO:0007669"/>
    <property type="project" value="UniProtKB-UniRule"/>
</dbReference>
<evidence type="ECO:0000256" key="6">
    <source>
        <dbReference type="ARBA" id="ARBA00022660"/>
    </source>
</evidence>
<comment type="catalytic activity">
    <reaction evidence="15 16">
        <text>a ubiquinone + NADH + 5 H(+)(in) = a ubiquinol + NAD(+) + 4 H(+)(out)</text>
        <dbReference type="Rhea" id="RHEA:29091"/>
        <dbReference type="Rhea" id="RHEA-COMP:9565"/>
        <dbReference type="Rhea" id="RHEA-COMP:9566"/>
        <dbReference type="ChEBI" id="CHEBI:15378"/>
        <dbReference type="ChEBI" id="CHEBI:16389"/>
        <dbReference type="ChEBI" id="CHEBI:17976"/>
        <dbReference type="ChEBI" id="CHEBI:57540"/>
        <dbReference type="ChEBI" id="CHEBI:57945"/>
        <dbReference type="EC" id="7.1.1.2"/>
    </reaction>
</comment>
<evidence type="ECO:0000256" key="11">
    <source>
        <dbReference type="ARBA" id="ARBA00023027"/>
    </source>
</evidence>
<sequence>MFYVIFFLAIALSTLYVEIRSLVWYLLYFIPISLMCVFLCLGSEISFFHAHYYPLSVDFVSFMLIHISVVVCFFSLLSGFSHVNQNMSSYSFLYFVIMVILFLFFSVDSILSFFILYEFILVPMVILIGVWGSQSERIVANYYMFLYTLLGSIPLMMFSIYSTYSDSGKFTMLLGEEMLPKVSNLMGLLLIVAFCCKLPIYTLHSWLPKAHVEAPVGGSMVLAGLLLKMGGYGLLRFFLFTSVDYNYVFFIFMLVILMGSYLPVAMCSRAVDVKSFIAFSSISHMCVALLGLMCYGMYGVVGALVLFIGHGIVSPLMFFLANVIYEKVKSRSMMGISSIDKLSKTLLWVFLFVIVINMGLPPFLNFFGELGCYVSVVNFNFFFLIFLFMSMVFTGVVMFYYISKVMKGASGSFITFEFIYQEYQIFILMFYLIGYYSFMLCLF</sequence>
<evidence type="ECO:0000256" key="9">
    <source>
        <dbReference type="ARBA" id="ARBA00022982"/>
    </source>
</evidence>
<dbReference type="EC" id="7.1.1.2" evidence="3 16"/>
<reference evidence="18" key="1">
    <citation type="journal article" date="2009" name="Mol. Biol. Evol.">
        <title>Hyper-variability of ascidian mitochondrial gene order: exposing the myth of deuterostome organelle genome stability.</title>
        <authorList>
            <person name="Gissi C."/>
            <person name="Pesole G."/>
            <person name="Mastrototaro F."/>
            <person name="Iannelli F."/>
            <person name="Guida V."/>
            <person name="Griggio F."/>
        </authorList>
    </citation>
    <scope>NUCLEOTIDE SEQUENCE</scope>
    <source>
        <tissue evidence="18">Gonads</tissue>
    </source>
</reference>
<keyword evidence="12 16" id="KW-0830">Ubiquinone</keyword>
<comment type="similarity">
    <text evidence="2 16">Belongs to the complex I subunit 4 family.</text>
</comment>
<dbReference type="InterPro" id="IPR003918">
    <property type="entry name" value="NADH_UbQ_OxRdtase"/>
</dbReference>
<evidence type="ECO:0000256" key="16">
    <source>
        <dbReference type="RuleBase" id="RU003297"/>
    </source>
</evidence>
<evidence type="ECO:0000256" key="2">
    <source>
        <dbReference type="ARBA" id="ARBA00009025"/>
    </source>
</evidence>
<evidence type="ECO:0000256" key="4">
    <source>
        <dbReference type="ARBA" id="ARBA00021006"/>
    </source>
</evidence>
<proteinExistence type="inferred from homology"/>
<dbReference type="Pfam" id="PF00361">
    <property type="entry name" value="Proton_antipo_M"/>
    <property type="match status" value="1"/>
</dbReference>
<gene>
    <name evidence="18" type="primary">nad4</name>
</gene>
<evidence type="ECO:0000259" key="17">
    <source>
        <dbReference type="Pfam" id="PF00361"/>
    </source>
</evidence>
<evidence type="ECO:0000256" key="7">
    <source>
        <dbReference type="ARBA" id="ARBA00022692"/>
    </source>
</evidence>
<keyword evidence="10 16" id="KW-1133">Transmembrane helix</keyword>
<keyword evidence="6 16" id="KW-0679">Respiratory chain</keyword>
<dbReference type="PANTHER" id="PTHR43507:SF20">
    <property type="entry name" value="NADH-UBIQUINONE OXIDOREDUCTASE CHAIN 4"/>
    <property type="match status" value="1"/>
</dbReference>
<feature type="transmembrane region" description="Helical" evidence="16">
    <location>
        <begin position="184"/>
        <end position="204"/>
    </location>
</feature>
<dbReference type="GO" id="GO:0042773">
    <property type="term" value="P:ATP synthesis coupled electron transport"/>
    <property type="evidence" value="ECO:0007669"/>
    <property type="project" value="InterPro"/>
</dbReference>
<evidence type="ECO:0000256" key="10">
    <source>
        <dbReference type="ARBA" id="ARBA00022989"/>
    </source>
</evidence>
<organism evidence="18">
    <name type="scientific">Styela plicata</name>
    <name type="common">Wrinkled sea squirt</name>
    <name type="synonym">Ascidia plicata</name>
    <dbReference type="NCBI Taxonomy" id="7726"/>
    <lineage>
        <taxon>Eukaryota</taxon>
        <taxon>Metazoa</taxon>
        <taxon>Chordata</taxon>
        <taxon>Tunicata</taxon>
        <taxon>Ascidiacea</taxon>
        <taxon>Stolidobranchia</taxon>
        <taxon>Styelidae</taxon>
        <taxon>Styela</taxon>
    </lineage>
</organism>
<dbReference type="PRINTS" id="PR01437">
    <property type="entry name" value="NUOXDRDTASE4"/>
</dbReference>
<feature type="transmembrane region" description="Helical" evidence="16">
    <location>
        <begin position="59"/>
        <end position="77"/>
    </location>
</feature>
<evidence type="ECO:0000256" key="14">
    <source>
        <dbReference type="ARBA" id="ARBA00023136"/>
    </source>
</evidence>
<dbReference type="AlphaFoldDB" id="D0Z5Q4"/>
<keyword evidence="5 16" id="KW-0813">Transport</keyword>
<dbReference type="GO" id="GO:0048039">
    <property type="term" value="F:ubiquinone binding"/>
    <property type="evidence" value="ECO:0007669"/>
    <property type="project" value="TreeGrafter"/>
</dbReference>
<feature type="transmembrane region" description="Helical" evidence="16">
    <location>
        <begin position="423"/>
        <end position="440"/>
    </location>
</feature>
<feature type="transmembrane region" description="Helical" evidence="16">
    <location>
        <begin position="379"/>
        <end position="402"/>
    </location>
</feature>
<geneLocation type="mitochondrion" evidence="18"/>
<feature type="transmembrane region" description="Helical" evidence="16">
    <location>
        <begin position="89"/>
        <end position="107"/>
    </location>
</feature>
<evidence type="ECO:0000313" key="18">
    <source>
        <dbReference type="EMBL" id="CAL24352.1"/>
    </source>
</evidence>
<feature type="transmembrane region" description="Helical" evidence="16">
    <location>
        <begin position="113"/>
        <end position="132"/>
    </location>
</feature>
<keyword evidence="14 16" id="KW-0472">Membrane</keyword>
<keyword evidence="9 16" id="KW-0249">Electron transport</keyword>
<evidence type="ECO:0000256" key="1">
    <source>
        <dbReference type="ARBA" id="ARBA00004225"/>
    </source>
</evidence>
<dbReference type="PANTHER" id="PTHR43507">
    <property type="entry name" value="NADH-UBIQUINONE OXIDOREDUCTASE CHAIN 4"/>
    <property type="match status" value="1"/>
</dbReference>
<dbReference type="GO" id="GO:0031966">
    <property type="term" value="C:mitochondrial membrane"/>
    <property type="evidence" value="ECO:0007669"/>
    <property type="project" value="UniProtKB-SubCell"/>
</dbReference>
<feature type="transmembrane region" description="Helical" evidence="16">
    <location>
        <begin position="304"/>
        <end position="325"/>
    </location>
</feature>
<dbReference type="EMBL" id="AM292601">
    <property type="protein sequence ID" value="CAL24352.1"/>
    <property type="molecule type" value="Genomic_DNA"/>
</dbReference>
<feature type="transmembrane region" description="Helical" evidence="16">
    <location>
        <begin position="276"/>
        <end position="298"/>
    </location>
</feature>
<feature type="transmembrane region" description="Helical" evidence="16">
    <location>
        <begin position="216"/>
        <end position="239"/>
    </location>
</feature>